<feature type="region of interest" description="Disordered" evidence="1">
    <location>
        <begin position="1"/>
        <end position="81"/>
    </location>
</feature>
<dbReference type="AlphaFoldDB" id="A0A1Z5TDQ0"/>
<protein>
    <submittedName>
        <fullName evidence="2">Uncharacterized protein</fullName>
    </submittedName>
</protein>
<dbReference type="VEuPathDB" id="FungiDB:BTJ68_06894"/>
<feature type="compositionally biased region" description="Basic and acidic residues" evidence="1">
    <location>
        <begin position="123"/>
        <end position="136"/>
    </location>
</feature>
<reference evidence="2 3" key="1">
    <citation type="submission" date="2017-01" db="EMBL/GenBank/DDBJ databases">
        <title>The recent genome duplication of the halophilic yeast Hortaea werneckii: insights from long-read sequencing.</title>
        <authorList>
            <person name="Sinha S."/>
            <person name="Flibotte S."/>
            <person name="Neira M."/>
            <person name="Lenassi M."/>
            <person name="Gostincar C."/>
            <person name="Stajich J.E."/>
            <person name="Nislow C.E."/>
        </authorList>
    </citation>
    <scope>NUCLEOTIDE SEQUENCE [LARGE SCALE GENOMIC DNA]</scope>
    <source>
        <strain evidence="2 3">EXF-2000</strain>
    </source>
</reference>
<sequence length="183" mass="20073">MEISDEHDGIHSILTEEASVSSQKEPEETNHEPQQVADAVQPDFKYEASLPVEHEESKSIEPSERVEPTAVTENSMHSRDLALDELKQSLAAPLAESTEIALDPEKEPNAVPQSMEEGFLDPSKVDVEKLQCKDIPRSSVDSDEVEEDEESTGGTAMDSPEGMCVVPSTAFMEQLQCPRVPVP</sequence>
<organism evidence="2 3">
    <name type="scientific">Hortaea werneckii EXF-2000</name>
    <dbReference type="NCBI Taxonomy" id="1157616"/>
    <lineage>
        <taxon>Eukaryota</taxon>
        <taxon>Fungi</taxon>
        <taxon>Dikarya</taxon>
        <taxon>Ascomycota</taxon>
        <taxon>Pezizomycotina</taxon>
        <taxon>Dothideomycetes</taxon>
        <taxon>Dothideomycetidae</taxon>
        <taxon>Mycosphaerellales</taxon>
        <taxon>Teratosphaeriaceae</taxon>
        <taxon>Hortaea</taxon>
    </lineage>
</organism>
<accession>A0A1Z5TDQ0</accession>
<evidence type="ECO:0000313" key="3">
    <source>
        <dbReference type="Proteomes" id="UP000194280"/>
    </source>
</evidence>
<gene>
    <name evidence="2" type="ORF">BTJ68_06894</name>
</gene>
<feature type="compositionally biased region" description="Acidic residues" evidence="1">
    <location>
        <begin position="141"/>
        <end position="151"/>
    </location>
</feature>
<feature type="compositionally biased region" description="Basic and acidic residues" evidence="1">
    <location>
        <begin position="52"/>
        <end position="67"/>
    </location>
</feature>
<feature type="compositionally biased region" description="Basic and acidic residues" evidence="1">
    <location>
        <begin position="1"/>
        <end position="10"/>
    </location>
</feature>
<keyword evidence="3" id="KW-1185">Reference proteome</keyword>
<dbReference type="EMBL" id="MUNK01000064">
    <property type="protein sequence ID" value="OTA34138.1"/>
    <property type="molecule type" value="Genomic_DNA"/>
</dbReference>
<dbReference type="InParanoid" id="A0A1Z5TDQ0"/>
<name>A0A1Z5TDQ0_HORWE</name>
<comment type="caution">
    <text evidence="2">The sequence shown here is derived from an EMBL/GenBank/DDBJ whole genome shotgun (WGS) entry which is preliminary data.</text>
</comment>
<feature type="region of interest" description="Disordered" evidence="1">
    <location>
        <begin position="94"/>
        <end position="163"/>
    </location>
</feature>
<evidence type="ECO:0000256" key="1">
    <source>
        <dbReference type="SAM" id="MobiDB-lite"/>
    </source>
</evidence>
<dbReference type="Proteomes" id="UP000194280">
    <property type="component" value="Unassembled WGS sequence"/>
</dbReference>
<proteinExistence type="predicted"/>
<evidence type="ECO:0000313" key="2">
    <source>
        <dbReference type="EMBL" id="OTA34138.1"/>
    </source>
</evidence>